<dbReference type="CDD" id="cd22645">
    <property type="entry name" value="BIC1_CID"/>
    <property type="match status" value="1"/>
</dbReference>
<keyword evidence="3" id="KW-1185">Reference proteome</keyword>
<proteinExistence type="predicted"/>
<evidence type="ECO:0000256" key="1">
    <source>
        <dbReference type="SAM" id="MobiDB-lite"/>
    </source>
</evidence>
<evidence type="ECO:0000313" key="3">
    <source>
        <dbReference type="Proteomes" id="UP001157418"/>
    </source>
</evidence>
<dbReference type="PANTHER" id="PTHR34207">
    <property type="entry name" value="PROTEIN BIC1"/>
    <property type="match status" value="1"/>
</dbReference>
<accession>A0AAU9LRR4</accession>
<evidence type="ECO:0000313" key="2">
    <source>
        <dbReference type="EMBL" id="CAH1418314.1"/>
    </source>
</evidence>
<dbReference type="GO" id="GO:0009785">
    <property type="term" value="P:blue light signaling pathway"/>
    <property type="evidence" value="ECO:0007669"/>
    <property type="project" value="InterPro"/>
</dbReference>
<feature type="region of interest" description="Disordered" evidence="1">
    <location>
        <begin position="104"/>
        <end position="139"/>
    </location>
</feature>
<comment type="caution">
    <text evidence="2">The sequence shown here is derived from an EMBL/GenBank/DDBJ whole genome shotgun (WGS) entry which is preliminary data.</text>
</comment>
<evidence type="ECO:0008006" key="4">
    <source>
        <dbReference type="Google" id="ProtNLM"/>
    </source>
</evidence>
<gene>
    <name evidence="2" type="ORF">LVIROSA_LOCUS5910</name>
</gene>
<dbReference type="AlphaFoldDB" id="A0AAU9LRR4"/>
<dbReference type="PANTHER" id="PTHR34207:SF22">
    <property type="entry name" value="PROTEIN BIC1"/>
    <property type="match status" value="1"/>
</dbReference>
<organism evidence="2 3">
    <name type="scientific">Lactuca virosa</name>
    <dbReference type="NCBI Taxonomy" id="75947"/>
    <lineage>
        <taxon>Eukaryota</taxon>
        <taxon>Viridiplantae</taxon>
        <taxon>Streptophyta</taxon>
        <taxon>Embryophyta</taxon>
        <taxon>Tracheophyta</taxon>
        <taxon>Spermatophyta</taxon>
        <taxon>Magnoliopsida</taxon>
        <taxon>eudicotyledons</taxon>
        <taxon>Gunneridae</taxon>
        <taxon>Pentapetalae</taxon>
        <taxon>asterids</taxon>
        <taxon>campanulids</taxon>
        <taxon>Asterales</taxon>
        <taxon>Asteraceae</taxon>
        <taxon>Cichorioideae</taxon>
        <taxon>Cichorieae</taxon>
        <taxon>Lactucinae</taxon>
        <taxon>Lactuca</taxon>
    </lineage>
</organism>
<reference evidence="2 3" key="1">
    <citation type="submission" date="2022-01" db="EMBL/GenBank/DDBJ databases">
        <authorList>
            <person name="Xiong W."/>
            <person name="Schranz E."/>
        </authorList>
    </citation>
    <scope>NUCLEOTIDE SEQUENCE [LARGE SCALE GENOMIC DNA]</scope>
</reference>
<dbReference type="InterPro" id="IPR040374">
    <property type="entry name" value="BIC"/>
</dbReference>
<name>A0AAU9LRR4_9ASTR</name>
<dbReference type="EMBL" id="CAKMRJ010000113">
    <property type="protein sequence ID" value="CAH1418314.1"/>
    <property type="molecule type" value="Genomic_DNA"/>
</dbReference>
<dbReference type="Proteomes" id="UP001157418">
    <property type="component" value="Unassembled WGS sequence"/>
</dbReference>
<sequence length="273" mass="31188">MHYHIYDTPPTTTLHIDPLPYISNPLLFSSSPQQLTKDRTLRFICIFSMRNHQEHQQDQEVLMVSMEYSQENPNLEATHNHRHHHVIVPVDSQKKSHLETTHNHHHVMDVPMDSQKNPNLESTRHHGPPSPSSSSQDFKRTHHQLIMSHVVKKTDVDQGCMVSKNAPQGITKPYVSCSSLAAGGDMTTPAPPPPQPQERLAVVEESGREKLKRHRVEMAGRVWIPDIWGHEDLLKDWIDCTVFDSSLGNNNIMSARAALVQERRSTLRIDNRC</sequence>
<protein>
    <recommendedName>
        <fullName evidence="4">Protein BIC1</fullName>
    </recommendedName>
</protein>